<name>A0A6P8IGM2_ACTTE</name>
<dbReference type="OrthoDB" id="10395979at2759"/>
<proteinExistence type="predicted"/>
<reference evidence="3" key="1">
    <citation type="submission" date="2025-08" db="UniProtKB">
        <authorList>
            <consortium name="RefSeq"/>
        </authorList>
    </citation>
    <scope>IDENTIFICATION</scope>
    <source>
        <tissue evidence="3">Tentacle</tissue>
    </source>
</reference>
<dbReference type="KEGG" id="aten:116301008"/>
<dbReference type="Proteomes" id="UP000515163">
    <property type="component" value="Unplaced"/>
</dbReference>
<feature type="compositionally biased region" description="Acidic residues" evidence="1">
    <location>
        <begin position="212"/>
        <end position="221"/>
    </location>
</feature>
<accession>A0A6P8IGM2</accession>
<feature type="region of interest" description="Disordered" evidence="1">
    <location>
        <begin position="168"/>
        <end position="339"/>
    </location>
</feature>
<feature type="compositionally biased region" description="Polar residues" evidence="1">
    <location>
        <begin position="234"/>
        <end position="243"/>
    </location>
</feature>
<evidence type="ECO:0000313" key="2">
    <source>
        <dbReference type="Proteomes" id="UP000515163"/>
    </source>
</evidence>
<feature type="compositionally biased region" description="Basic and acidic residues" evidence="1">
    <location>
        <begin position="199"/>
        <end position="211"/>
    </location>
</feature>
<evidence type="ECO:0000313" key="3">
    <source>
        <dbReference type="RefSeq" id="XP_031565861.1"/>
    </source>
</evidence>
<feature type="compositionally biased region" description="Acidic residues" evidence="1">
    <location>
        <begin position="272"/>
        <end position="289"/>
    </location>
</feature>
<feature type="compositionally biased region" description="Acidic residues" evidence="1">
    <location>
        <begin position="245"/>
        <end position="259"/>
    </location>
</feature>
<feature type="compositionally biased region" description="Acidic residues" evidence="1">
    <location>
        <begin position="173"/>
        <end position="198"/>
    </location>
</feature>
<gene>
    <name evidence="3" type="primary">LOC116301008</name>
</gene>
<feature type="compositionally biased region" description="Acidic residues" evidence="1">
    <location>
        <begin position="300"/>
        <end position="310"/>
    </location>
</feature>
<feature type="compositionally biased region" description="Low complexity" evidence="1">
    <location>
        <begin position="222"/>
        <end position="233"/>
    </location>
</feature>
<organism evidence="2 3">
    <name type="scientific">Actinia tenebrosa</name>
    <name type="common">Australian red waratah sea anemone</name>
    <dbReference type="NCBI Taxonomy" id="6105"/>
    <lineage>
        <taxon>Eukaryota</taxon>
        <taxon>Metazoa</taxon>
        <taxon>Cnidaria</taxon>
        <taxon>Anthozoa</taxon>
        <taxon>Hexacorallia</taxon>
        <taxon>Actiniaria</taxon>
        <taxon>Actiniidae</taxon>
        <taxon>Actinia</taxon>
    </lineage>
</organism>
<protein>
    <submittedName>
        <fullName evidence="3">Protein PFC0760c-like</fullName>
    </submittedName>
</protein>
<dbReference type="InParanoid" id="A0A6P8IGM2"/>
<dbReference type="AlphaFoldDB" id="A0A6P8IGM2"/>
<evidence type="ECO:0000256" key="1">
    <source>
        <dbReference type="SAM" id="MobiDB-lite"/>
    </source>
</evidence>
<keyword evidence="2" id="KW-1185">Reference proteome</keyword>
<sequence>MPKRGIKKRILDKVGSLFSIRGAKHRLEIHGDQKELDCNSPKGPDINTMHGVLSTLTPQKKPRGIRFSRRAVQRSKYLRQKFGVRKTVMGFSPRVGSITEEDESEINLWMLAENAENVISEGMAWLRNSEDCFDDSSSNQEVDEEKILQMWIESNSFDKIYDENDDKNIYHEDDCDSFSGDDEDDLDEPEQEPSDDDDEHQHPISNDHDSTSDEDIDDDDNINVTQNNQDNINKSYSSNDTGTDSVDDDEANDDGDDNLGDSVTEKSCSIYVDDESFDELDDDDDDDDGDISHKQLESFGTDDCDDDDDGVYSHKQLESSGTDDYDEFRTDRSEDHPKNDCYNVSDSGSSRINIKHTLIGLTNFPSTTDIKNIGDMDKVKGLNLARENTPKFDSTRSENYKHIFVNTKDMSNVSICNKTGSEKIFLRVDGDDNNQAGCKLSHENEDSTGEREATVFVHALESSYDNDDDYYDGDDNDVDINHNHDTSSLNSRAIFNDDLKNNTLKAPQDLDVKILHEETILPEKPLDREINAKECKKIGEVEITPDDAVIGAVKEEIDDILSRISQIESDFNFMRTTMNEFRSSAEQNNDKMQ</sequence>
<feature type="compositionally biased region" description="Basic and acidic residues" evidence="1">
    <location>
        <begin position="327"/>
        <end position="339"/>
    </location>
</feature>
<dbReference type="GeneID" id="116301008"/>
<dbReference type="RefSeq" id="XP_031565861.1">
    <property type="nucleotide sequence ID" value="XM_031710001.1"/>
</dbReference>